<dbReference type="Pfam" id="PF12833">
    <property type="entry name" value="HTH_18"/>
    <property type="match status" value="1"/>
</dbReference>
<dbReference type="InterPro" id="IPR009057">
    <property type="entry name" value="Homeodomain-like_sf"/>
</dbReference>
<dbReference type="Gene3D" id="1.10.10.60">
    <property type="entry name" value="Homeodomain-like"/>
    <property type="match status" value="2"/>
</dbReference>
<evidence type="ECO:0000313" key="6">
    <source>
        <dbReference type="EMBL" id="EOL42608.1"/>
    </source>
</evidence>
<accession>R3TNH9</accession>
<dbReference type="PANTHER" id="PTHR43280:SF10">
    <property type="entry name" value="REGULATORY PROTEIN POCR"/>
    <property type="match status" value="1"/>
</dbReference>
<evidence type="ECO:0000256" key="1">
    <source>
        <dbReference type="ARBA" id="ARBA00023015"/>
    </source>
</evidence>
<protein>
    <recommendedName>
        <fullName evidence="5">HTH araC/xylS-type domain-containing protein</fullName>
    </recommendedName>
</protein>
<feature type="transmembrane region" description="Helical" evidence="4">
    <location>
        <begin position="279"/>
        <end position="300"/>
    </location>
</feature>
<evidence type="ECO:0000313" key="7">
    <source>
        <dbReference type="Proteomes" id="UP000013785"/>
    </source>
</evidence>
<dbReference type="HOGENOM" id="CLU_375865_0_0_9"/>
<dbReference type="OrthoDB" id="1975037at2"/>
<dbReference type="AlphaFoldDB" id="R3TNH9"/>
<evidence type="ECO:0000256" key="2">
    <source>
        <dbReference type="ARBA" id="ARBA00023125"/>
    </source>
</evidence>
<dbReference type="GO" id="GO:0003700">
    <property type="term" value="F:DNA-binding transcription factor activity"/>
    <property type="evidence" value="ECO:0007669"/>
    <property type="project" value="InterPro"/>
</dbReference>
<dbReference type="RefSeq" id="WP_010769595.1">
    <property type="nucleotide sequence ID" value="NZ_ASWE01000001.1"/>
</dbReference>
<keyword evidence="2" id="KW-0238">DNA-binding</keyword>
<keyword evidence="4" id="KW-1133">Transmembrane helix</keyword>
<feature type="transmembrane region" description="Helical" evidence="4">
    <location>
        <begin position="12"/>
        <end position="30"/>
    </location>
</feature>
<comment type="caution">
    <text evidence="6">The sequence shown here is derived from an EMBL/GenBank/DDBJ whole genome shotgun (WGS) entry which is preliminary data.</text>
</comment>
<dbReference type="PROSITE" id="PS01124">
    <property type="entry name" value="HTH_ARAC_FAMILY_2"/>
    <property type="match status" value="1"/>
</dbReference>
<keyword evidence="4" id="KW-0812">Transmembrane</keyword>
<keyword evidence="7" id="KW-1185">Reference proteome</keyword>
<name>R3TNH9_9ENTE</name>
<dbReference type="Proteomes" id="UP000013785">
    <property type="component" value="Unassembled WGS sequence"/>
</dbReference>
<proteinExistence type="predicted"/>
<dbReference type="GO" id="GO:0043565">
    <property type="term" value="F:sequence-specific DNA binding"/>
    <property type="evidence" value="ECO:0007669"/>
    <property type="project" value="InterPro"/>
</dbReference>
<gene>
    <name evidence="6" type="ORF">UC3_02961</name>
</gene>
<keyword evidence="1" id="KW-0805">Transcription regulation</keyword>
<dbReference type="eggNOG" id="COG2207">
    <property type="taxonomic scope" value="Bacteria"/>
</dbReference>
<reference evidence="6 7" key="1">
    <citation type="submission" date="2013-02" db="EMBL/GenBank/DDBJ databases">
        <title>The Genome Sequence of Enterococcus phoeniculicola BAA-412.</title>
        <authorList>
            <consortium name="The Broad Institute Genome Sequencing Platform"/>
            <consortium name="The Broad Institute Genome Sequencing Center for Infectious Disease"/>
            <person name="Earl A.M."/>
            <person name="Gilmore M.S."/>
            <person name="Lebreton F."/>
            <person name="Walker B."/>
            <person name="Young S.K."/>
            <person name="Zeng Q."/>
            <person name="Gargeya S."/>
            <person name="Fitzgerald M."/>
            <person name="Haas B."/>
            <person name="Abouelleil A."/>
            <person name="Alvarado L."/>
            <person name="Arachchi H.M."/>
            <person name="Berlin A.M."/>
            <person name="Chapman S.B."/>
            <person name="Dewar J."/>
            <person name="Goldberg J."/>
            <person name="Griggs A."/>
            <person name="Gujja S."/>
            <person name="Hansen M."/>
            <person name="Howarth C."/>
            <person name="Imamovic A."/>
            <person name="Larimer J."/>
            <person name="McCowan C."/>
            <person name="Murphy C."/>
            <person name="Neiman D."/>
            <person name="Pearson M."/>
            <person name="Priest M."/>
            <person name="Roberts A."/>
            <person name="Saif S."/>
            <person name="Shea T."/>
            <person name="Sisk P."/>
            <person name="Sykes S."/>
            <person name="Wortman J."/>
            <person name="Nusbaum C."/>
            <person name="Birren B."/>
        </authorList>
    </citation>
    <scope>NUCLEOTIDE SEQUENCE [LARGE SCALE GENOMIC DNA]</scope>
    <source>
        <strain evidence="6 7">ATCC BAA-412</strain>
    </source>
</reference>
<sequence length="738" mass="86052">MFKRKLFRNIFLSFSVVIIFYTGIIMYVTVSQEYKRNRVEFDNLNELFLERESSSIDYRMDVSLNAVNLISKQKSISNYLSESTFSYDVYNQMFSDLTGNLFSNHQLGFNLAITKGYSSDITSQDGYFLFEDYLKFINLDNQMGELKKFMESDNNNDLRCFDAGTKLVILKKSYFFQEKQNIFFFIVWEKSALSSIALPGNQGEFGLIDANHLSSSLVSSEDSQIKQFLPFETETFNQISFGKKGNFWTYQKRSSTIPTIYYLYSVRTNQTPMIPTQTIWFILCVLFVLLIVGFILTFLLSRRNYLPFEEIMRNIGSVKEDRRGDDLAYILSTIQDINEINQKLEMIQESSIEDLQETFFKNLIYDNYDVERIETRLKPLRLEKFKKGGVLVVLSIGGISALESNLSEENILILRKKIVAFFNEKDSDTSFLSFPIDYKHFCLFFSEKDQRIILTILTKMIDRIEQELSVDVTFSISKVFDSLLHFSEAFKEAYQLSEKRYSFIDNHIISAKSVPITSKKNYLYSVETEALLIKSIQTNDAIHAQKILLQLLEDNLDRFESDIYSLYDFKNVLLNTMKRILNKYDLSFTHFSRENQELFRNLNSTDSILLKDTFMEMLEKLLELVGEKNTLNLSTIEKVLVYIRSNYTRDLSLSEVAEEFNLSESYVSKLIKEHLKTSFKSYINQLKVEKAKELLDTGKYKVSEVAELVGCKNVNTFIRIFKQHEGTTPGKYLTDSHS</sequence>
<dbReference type="InterPro" id="IPR018060">
    <property type="entry name" value="HTH_AraC"/>
</dbReference>
<feature type="domain" description="HTH araC/xylS-type" evidence="5">
    <location>
        <begin position="637"/>
        <end position="735"/>
    </location>
</feature>
<dbReference type="SUPFAM" id="SSF46689">
    <property type="entry name" value="Homeodomain-like"/>
    <property type="match status" value="2"/>
</dbReference>
<dbReference type="PANTHER" id="PTHR43280">
    <property type="entry name" value="ARAC-FAMILY TRANSCRIPTIONAL REGULATOR"/>
    <property type="match status" value="1"/>
</dbReference>
<dbReference type="EMBL" id="AJAT01000017">
    <property type="protein sequence ID" value="EOL42608.1"/>
    <property type="molecule type" value="Genomic_DNA"/>
</dbReference>
<organism evidence="6 7">
    <name type="scientific">Enterococcus phoeniculicola ATCC BAA-412</name>
    <dbReference type="NCBI Taxonomy" id="1158610"/>
    <lineage>
        <taxon>Bacteria</taxon>
        <taxon>Bacillati</taxon>
        <taxon>Bacillota</taxon>
        <taxon>Bacilli</taxon>
        <taxon>Lactobacillales</taxon>
        <taxon>Enterococcaceae</taxon>
        <taxon>Enterococcus</taxon>
    </lineage>
</organism>
<keyword evidence="4" id="KW-0472">Membrane</keyword>
<evidence type="ECO:0000259" key="5">
    <source>
        <dbReference type="PROSITE" id="PS01124"/>
    </source>
</evidence>
<evidence type="ECO:0000256" key="3">
    <source>
        <dbReference type="ARBA" id="ARBA00023163"/>
    </source>
</evidence>
<dbReference type="STRING" id="154621.RV11_GL002930"/>
<keyword evidence="3" id="KW-0804">Transcription</keyword>
<dbReference type="SMART" id="SM00342">
    <property type="entry name" value="HTH_ARAC"/>
    <property type="match status" value="1"/>
</dbReference>
<evidence type="ECO:0000256" key="4">
    <source>
        <dbReference type="SAM" id="Phobius"/>
    </source>
</evidence>
<dbReference type="PATRIC" id="fig|1158610.3.peg.2942"/>